<feature type="domain" description="DUF927" evidence="2">
    <location>
        <begin position="76"/>
        <end position="352"/>
    </location>
</feature>
<evidence type="ECO:0000256" key="1">
    <source>
        <dbReference type="SAM" id="MobiDB-lite"/>
    </source>
</evidence>
<feature type="compositionally biased region" description="Basic and acidic residues" evidence="1">
    <location>
        <begin position="1"/>
        <end position="11"/>
    </location>
</feature>
<feature type="compositionally biased region" description="Low complexity" evidence="1">
    <location>
        <begin position="16"/>
        <end position="26"/>
    </location>
</feature>
<proteinExistence type="predicted"/>
<evidence type="ECO:0000259" key="2">
    <source>
        <dbReference type="Pfam" id="PF06048"/>
    </source>
</evidence>
<evidence type="ECO:0000313" key="4">
    <source>
        <dbReference type="Proteomes" id="UP000282435"/>
    </source>
</evidence>
<accession>A0A3S9SLW4</accession>
<dbReference type="Proteomes" id="UP000282435">
    <property type="component" value="Chromosome"/>
</dbReference>
<sequence>MSDNRDDRNETGENDAANGRQGAAKGNQGGGKDNGRLKLVKGERSDLEALAAIRDSEPQPIAPYYEVIWHNATLSAGVWYHGVSTDKDGVEHFKKPQKLADPFEIVGRGQDFEGNEYRVIEFKRNGRTERRALPMDIVGRPDGWGFLRGLGIGVKQGSMLMGLLADYIQWEGSAEVWQVVRRGGWCDKHFSAYVLPSGEVLGSPEGKVIYIGDTSKQEAFQSAGSVAQWQAEIGRYLAGNSRPLLALGMVFAAPLLRLVKQESGGFHFFGSSSIGKSISGLIAVSALGDPSRLKVQWKGTSLGFDNEAASNNDGLLFLDEISEADPKTAKEVAYSVFNGQSKLQGAAKGGNRGRLSWTVAAISTGEYDLENYLRAAGFELNAGQAVRLPSIPADAGKGYGAFDELHGFADGKSLAVHLEEAAKSLYGTVFRAYVAELVQRLHTEPEALKGRLKALQGEFEAQLPPDLASQPARAARRFVLAAAALELATEWGITGLERGTGFAGVLSCFGAWYERDGGGNREDRIIRKSARDFLQAYGQGSKYFVNLADVGIGGNYQPDYAEFWGFVVPANYEDGSTGKPRYFLTDKVFEEYICKGFDPRKVCQVLTADGWMRKDGKHNRIKLPRKAVELNLLCVKRMYCFVGDVPPDEAAEQI</sequence>
<dbReference type="InterPro" id="IPR009270">
    <property type="entry name" value="DUF927"/>
</dbReference>
<reference evidence="3 4" key="1">
    <citation type="submission" date="2018-12" db="EMBL/GenBank/DDBJ databases">
        <title>Genome sequencing of Eikenella corrodens KCOM 3110 (= JS217).</title>
        <authorList>
            <person name="Koo J.-K."/>
            <person name="Park S.-N."/>
            <person name="Lim Y.K."/>
        </authorList>
    </citation>
    <scope>NUCLEOTIDE SEQUENCE [LARGE SCALE GENOMIC DNA]</scope>
    <source>
        <strain evidence="3 4">KCOM 3110</strain>
    </source>
</reference>
<feature type="region of interest" description="Disordered" evidence="1">
    <location>
        <begin position="1"/>
        <end position="39"/>
    </location>
</feature>
<gene>
    <name evidence="3" type="ORF">ELB75_10720</name>
</gene>
<dbReference type="OrthoDB" id="784829at2"/>
<protein>
    <submittedName>
        <fullName evidence="3">DUF927 domain-containing protein</fullName>
    </submittedName>
</protein>
<dbReference type="AlphaFoldDB" id="A0A3S9SLW4"/>
<name>A0A3S9SLW4_EIKCO</name>
<dbReference type="RefSeq" id="WP_126983889.1">
    <property type="nucleotide sequence ID" value="NZ_CP034670.1"/>
</dbReference>
<organism evidence="3 4">
    <name type="scientific">Eikenella corrodens</name>
    <dbReference type="NCBI Taxonomy" id="539"/>
    <lineage>
        <taxon>Bacteria</taxon>
        <taxon>Pseudomonadati</taxon>
        <taxon>Pseudomonadota</taxon>
        <taxon>Betaproteobacteria</taxon>
        <taxon>Neisseriales</taxon>
        <taxon>Neisseriaceae</taxon>
        <taxon>Eikenella</taxon>
    </lineage>
</organism>
<evidence type="ECO:0000313" key="3">
    <source>
        <dbReference type="EMBL" id="AZR60434.1"/>
    </source>
</evidence>
<dbReference type="EMBL" id="CP034670">
    <property type="protein sequence ID" value="AZR60434.1"/>
    <property type="molecule type" value="Genomic_DNA"/>
</dbReference>
<dbReference type="Pfam" id="PF06048">
    <property type="entry name" value="DUF927"/>
    <property type="match status" value="1"/>
</dbReference>